<organism evidence="2 3">
    <name type="scientific">Candidatus Kaiserbacteria bacterium RIFCSPLOWO2_01_FULL_50_24</name>
    <dbReference type="NCBI Taxonomy" id="1798507"/>
    <lineage>
        <taxon>Bacteria</taxon>
        <taxon>Candidatus Kaiseribacteriota</taxon>
    </lineage>
</organism>
<evidence type="ECO:0000313" key="2">
    <source>
        <dbReference type="EMBL" id="OGG73443.1"/>
    </source>
</evidence>
<protein>
    <submittedName>
        <fullName evidence="2">Uncharacterized protein</fullName>
    </submittedName>
</protein>
<reference evidence="2 3" key="1">
    <citation type="journal article" date="2016" name="Nat. Commun.">
        <title>Thousands of microbial genomes shed light on interconnected biogeochemical processes in an aquifer system.</title>
        <authorList>
            <person name="Anantharaman K."/>
            <person name="Brown C.T."/>
            <person name="Hug L.A."/>
            <person name="Sharon I."/>
            <person name="Castelle C.J."/>
            <person name="Probst A.J."/>
            <person name="Thomas B.C."/>
            <person name="Singh A."/>
            <person name="Wilkins M.J."/>
            <person name="Karaoz U."/>
            <person name="Brodie E.L."/>
            <person name="Williams K.H."/>
            <person name="Hubbard S.S."/>
            <person name="Banfield J.F."/>
        </authorList>
    </citation>
    <scope>NUCLEOTIDE SEQUENCE [LARGE SCALE GENOMIC DNA]</scope>
</reference>
<dbReference type="EMBL" id="MFLU01000019">
    <property type="protein sequence ID" value="OGG73443.1"/>
    <property type="molecule type" value="Genomic_DNA"/>
</dbReference>
<proteinExistence type="predicted"/>
<gene>
    <name evidence="2" type="ORF">A3A34_02490</name>
</gene>
<comment type="caution">
    <text evidence="2">The sequence shown here is derived from an EMBL/GenBank/DDBJ whole genome shotgun (WGS) entry which is preliminary data.</text>
</comment>
<dbReference type="AlphaFoldDB" id="A0A1F6EIH2"/>
<dbReference type="Proteomes" id="UP000178587">
    <property type="component" value="Unassembled WGS sequence"/>
</dbReference>
<feature type="compositionally biased region" description="Acidic residues" evidence="1">
    <location>
        <begin position="38"/>
        <end position="48"/>
    </location>
</feature>
<sequence>MGPRKIRHIAEEDDLLWRRRAKRGPDDDDSSRTKVLSDEEQLEDEPDAGDPRPLDKVYPR</sequence>
<feature type="region of interest" description="Disordered" evidence="1">
    <location>
        <begin position="19"/>
        <end position="60"/>
    </location>
</feature>
<evidence type="ECO:0000313" key="3">
    <source>
        <dbReference type="Proteomes" id="UP000178587"/>
    </source>
</evidence>
<name>A0A1F6EIH2_9BACT</name>
<feature type="compositionally biased region" description="Basic and acidic residues" evidence="1">
    <location>
        <begin position="49"/>
        <end position="60"/>
    </location>
</feature>
<accession>A0A1F6EIH2</accession>
<evidence type="ECO:0000256" key="1">
    <source>
        <dbReference type="SAM" id="MobiDB-lite"/>
    </source>
</evidence>